<evidence type="ECO:0008006" key="4">
    <source>
        <dbReference type="Google" id="ProtNLM"/>
    </source>
</evidence>
<gene>
    <name evidence="2" type="ORF">E8A74_13150</name>
</gene>
<dbReference type="PROSITE" id="PS51257">
    <property type="entry name" value="PROKAR_LIPOPROTEIN"/>
    <property type="match status" value="1"/>
</dbReference>
<organism evidence="2 3">
    <name type="scientific">Polyangium fumosum</name>
    <dbReference type="NCBI Taxonomy" id="889272"/>
    <lineage>
        <taxon>Bacteria</taxon>
        <taxon>Pseudomonadati</taxon>
        <taxon>Myxococcota</taxon>
        <taxon>Polyangia</taxon>
        <taxon>Polyangiales</taxon>
        <taxon>Polyangiaceae</taxon>
        <taxon>Polyangium</taxon>
    </lineage>
</organism>
<feature type="region of interest" description="Disordered" evidence="1">
    <location>
        <begin position="35"/>
        <end position="58"/>
    </location>
</feature>
<dbReference type="SUPFAM" id="SSF101898">
    <property type="entry name" value="NHL repeat"/>
    <property type="match status" value="1"/>
</dbReference>
<dbReference type="Proteomes" id="UP000309215">
    <property type="component" value="Unassembled WGS sequence"/>
</dbReference>
<protein>
    <recommendedName>
        <fullName evidence="4">SMP-30/Gluconolactonase/LRE-like region domain-containing protein</fullName>
    </recommendedName>
</protein>
<evidence type="ECO:0000313" key="3">
    <source>
        <dbReference type="Proteomes" id="UP000309215"/>
    </source>
</evidence>
<evidence type="ECO:0000313" key="2">
    <source>
        <dbReference type="EMBL" id="TKD09217.1"/>
    </source>
</evidence>
<dbReference type="InterPro" id="IPR052918">
    <property type="entry name" value="Motility_Chemotaxis_Reg"/>
</dbReference>
<name>A0A4U1JE35_9BACT</name>
<feature type="compositionally biased region" description="Gly residues" evidence="1">
    <location>
        <begin position="38"/>
        <end position="49"/>
    </location>
</feature>
<dbReference type="EMBL" id="SSMQ01000011">
    <property type="protein sequence ID" value="TKD09217.1"/>
    <property type="molecule type" value="Genomic_DNA"/>
</dbReference>
<dbReference type="AlphaFoldDB" id="A0A4U1JE35"/>
<dbReference type="PANTHER" id="PTHR35580:SF1">
    <property type="entry name" value="PHYTASE-LIKE DOMAIN-CONTAINING PROTEIN"/>
    <property type="match status" value="1"/>
</dbReference>
<accession>A0A4U1JE35</accession>
<comment type="caution">
    <text evidence="2">The sequence shown here is derived from an EMBL/GenBank/DDBJ whole genome shotgun (WGS) entry which is preliminary data.</text>
</comment>
<sequence length="460" mass="48821">MRFRGVALGLVGLFGCACGGKSALEVDIGSGGASSSTGSGGAGGAGGGSSIASSSSTGGGGVGPGAPYGLVLSGKLATYPLAVAPDGSAWVFGGTTTEEVPGYPVWESAWITKLDPYGNIVFQGTIDGPDIDVEPISIKTDAEGNVLFSGYAKRKPESQADLDFWGNKFQTYEEAPFVVRLDPSGNIRWAYVTDSQQTPNDPPAYRFNDVGADGKGNVYVAAWISSPFVSDQTDSEVSIRSPEAMLLDAHTMPAMKTVFWKLDVEPNGDFWLARSSYYQKARVQKFKQDGMLQSEVTEGVCWVDTFAFAPDGKDGYFMARAEDPAEHCYSSLQHHSADGSSDWFVEGEEFYAVHTTLTQSAPGRAWLGLGLEGTMNINGSTLTGASYEDITVAEIDEQGNVLQSATYGGPGSDWVVQIALDAEGRRFMAGYFTSQIDFGQGALVNESGKPRAIFVTRLDP</sequence>
<keyword evidence="3" id="KW-1185">Reference proteome</keyword>
<dbReference type="Gene3D" id="2.120.10.30">
    <property type="entry name" value="TolB, C-terminal domain"/>
    <property type="match status" value="1"/>
</dbReference>
<proteinExistence type="predicted"/>
<dbReference type="PANTHER" id="PTHR35580">
    <property type="entry name" value="CELL SURFACE GLYCOPROTEIN (S-LAYER PROTEIN)-LIKE PROTEIN"/>
    <property type="match status" value="1"/>
</dbReference>
<dbReference type="RefSeq" id="WP_136929327.1">
    <property type="nucleotide sequence ID" value="NZ_SSMQ01000011.1"/>
</dbReference>
<dbReference type="InterPro" id="IPR011042">
    <property type="entry name" value="6-blade_b-propeller_TolB-like"/>
</dbReference>
<reference evidence="2 3" key="1">
    <citation type="submission" date="2019-04" db="EMBL/GenBank/DDBJ databases">
        <authorList>
            <person name="Li Y."/>
            <person name="Wang J."/>
        </authorList>
    </citation>
    <scope>NUCLEOTIDE SEQUENCE [LARGE SCALE GENOMIC DNA]</scope>
    <source>
        <strain evidence="2 3">DSM 14668</strain>
    </source>
</reference>
<dbReference type="OrthoDB" id="9811934at2"/>
<evidence type="ECO:0000256" key="1">
    <source>
        <dbReference type="SAM" id="MobiDB-lite"/>
    </source>
</evidence>